<dbReference type="Pfam" id="PF22749">
    <property type="entry name" value="Arb2"/>
    <property type="match status" value="1"/>
</dbReference>
<keyword evidence="3" id="KW-1185">Reference proteome</keyword>
<dbReference type="GO" id="GO:0005634">
    <property type="term" value="C:nucleus"/>
    <property type="evidence" value="ECO:0007669"/>
    <property type="project" value="TreeGrafter"/>
</dbReference>
<dbReference type="SUPFAM" id="SSF53474">
    <property type="entry name" value="alpha/beta-Hydrolases"/>
    <property type="match status" value="1"/>
</dbReference>
<dbReference type="Proteomes" id="UP000717585">
    <property type="component" value="Unassembled WGS sequence"/>
</dbReference>
<dbReference type="EMBL" id="JAHDYR010000067">
    <property type="protein sequence ID" value="KAG9389746.1"/>
    <property type="molecule type" value="Genomic_DNA"/>
</dbReference>
<dbReference type="InterPro" id="IPR029058">
    <property type="entry name" value="AB_hydrolase_fold"/>
</dbReference>
<dbReference type="PANTHER" id="PTHR21357:SF4">
    <property type="entry name" value="FAM172 FAMILY PROTEIN HOMOLOG CG10038"/>
    <property type="match status" value="1"/>
</dbReference>
<reference evidence="2" key="1">
    <citation type="submission" date="2021-05" db="EMBL/GenBank/DDBJ databases">
        <title>A free-living protist that lacks canonical eukaryotic 1 DNA replication and segregation systems.</title>
        <authorList>
            <person name="Salas-Leiva D.E."/>
            <person name="Tromer E.C."/>
            <person name="Curtis B.A."/>
            <person name="Jerlstrom-Hultqvist J."/>
            <person name="Kolisko M."/>
            <person name="Yi Z."/>
            <person name="Salas-Leiva J.S."/>
            <person name="Gallot-Lavallee L."/>
            <person name="Kops G.J.P.L."/>
            <person name="Archibald J.M."/>
            <person name="Simpson A.G.B."/>
            <person name="Roger A.J."/>
        </authorList>
    </citation>
    <scope>NUCLEOTIDE SEQUENCE</scope>
    <source>
        <strain evidence="2">BICM</strain>
    </source>
</reference>
<dbReference type="GO" id="GO:0035197">
    <property type="term" value="F:siRNA binding"/>
    <property type="evidence" value="ECO:0007669"/>
    <property type="project" value="TreeGrafter"/>
</dbReference>
<feature type="domain" description="Arb2" evidence="1">
    <location>
        <begin position="45"/>
        <end position="129"/>
    </location>
</feature>
<dbReference type="AlphaFoldDB" id="A0A8J6APC6"/>
<protein>
    <submittedName>
        <fullName evidence="2">Arb2 domain</fullName>
    </submittedName>
</protein>
<dbReference type="GO" id="GO:0031048">
    <property type="term" value="P:regulatory ncRNA-mediated heterochromatin formation"/>
    <property type="evidence" value="ECO:0007669"/>
    <property type="project" value="TreeGrafter"/>
</dbReference>
<sequence>MIEYSFKDGKLAHKDTGEPFAFTTEDAYEELAVYVKQHTIEAMCTLGMEERTVGENTASECTVLVSSSFSTKKFSRVLILHQGTGLVTLGQWARSVIINNSLDDGSMLPIVRWAHERGIPVIVPNPNATSHPHHHTAQYWTELIEPLDTEITVDIIAHSYGGVCMLRAAKEVPGFTDRVNRLMLTDSVHGPIPSSLAGFYQKRVTHWKCSNKPLDTPLTSSDPCTTLSAGTAEHVWSTPRATPSILKILEEK</sequence>
<evidence type="ECO:0000313" key="2">
    <source>
        <dbReference type="EMBL" id="KAG9389746.1"/>
    </source>
</evidence>
<comment type="caution">
    <text evidence="2">The sequence shown here is derived from an EMBL/GenBank/DDBJ whole genome shotgun (WGS) entry which is preliminary data.</text>
</comment>
<proteinExistence type="predicted"/>
<evidence type="ECO:0000313" key="3">
    <source>
        <dbReference type="Proteomes" id="UP000717585"/>
    </source>
</evidence>
<dbReference type="PANTHER" id="PTHR21357">
    <property type="entry name" value="FAM172 FAMILY PROTEIN HOMOLOG CG10038"/>
    <property type="match status" value="1"/>
</dbReference>
<organism evidence="2 3">
    <name type="scientific">Carpediemonas membranifera</name>
    <dbReference type="NCBI Taxonomy" id="201153"/>
    <lineage>
        <taxon>Eukaryota</taxon>
        <taxon>Metamonada</taxon>
        <taxon>Carpediemonas-like organisms</taxon>
        <taxon>Carpediemonas</taxon>
    </lineage>
</organism>
<dbReference type="InterPro" id="IPR053858">
    <property type="entry name" value="Arb2_dom"/>
</dbReference>
<dbReference type="OrthoDB" id="421951at2759"/>
<gene>
    <name evidence="2" type="ORF">J8273_8420</name>
</gene>
<accession>A0A8J6APC6</accession>
<name>A0A8J6APC6_9EUKA</name>
<evidence type="ECO:0000259" key="1">
    <source>
        <dbReference type="Pfam" id="PF22749"/>
    </source>
</evidence>
<dbReference type="InterPro" id="IPR048263">
    <property type="entry name" value="Arb2"/>
</dbReference>
<dbReference type="Gene3D" id="3.40.50.1820">
    <property type="entry name" value="alpha/beta hydrolase"/>
    <property type="match status" value="1"/>
</dbReference>